<dbReference type="STRING" id="8022.A0A060XJ85"/>
<evidence type="ECO:0008006" key="4">
    <source>
        <dbReference type="Google" id="ProtNLM"/>
    </source>
</evidence>
<dbReference type="EMBL" id="FR905188">
    <property type="protein sequence ID" value="CDQ76955.1"/>
    <property type="molecule type" value="Genomic_DNA"/>
</dbReference>
<dbReference type="PaxDb" id="8022-A0A060XJ85"/>
<reference evidence="2" key="1">
    <citation type="journal article" date="2014" name="Nat. Commun.">
        <title>The rainbow trout genome provides novel insights into evolution after whole-genome duplication in vertebrates.</title>
        <authorList>
            <person name="Berthelot C."/>
            <person name="Brunet F."/>
            <person name="Chalopin D."/>
            <person name="Juanchich A."/>
            <person name="Bernard M."/>
            <person name="Noel B."/>
            <person name="Bento P."/>
            <person name="Da Silva C."/>
            <person name="Labadie K."/>
            <person name="Alberti A."/>
            <person name="Aury J.M."/>
            <person name="Louis A."/>
            <person name="Dehais P."/>
            <person name="Bardou P."/>
            <person name="Montfort J."/>
            <person name="Klopp C."/>
            <person name="Cabau C."/>
            <person name="Gaspin C."/>
            <person name="Thorgaard G.H."/>
            <person name="Boussaha M."/>
            <person name="Quillet E."/>
            <person name="Guyomard R."/>
            <person name="Galiana D."/>
            <person name="Bobe J."/>
            <person name="Volff J.N."/>
            <person name="Genet C."/>
            <person name="Wincker P."/>
            <person name="Jaillon O."/>
            <person name="Roest Crollius H."/>
            <person name="Guiguen Y."/>
        </authorList>
    </citation>
    <scope>NUCLEOTIDE SEQUENCE [LARGE SCALE GENOMIC DNA]</scope>
</reference>
<proteinExistence type="predicted"/>
<dbReference type="AlphaFoldDB" id="A0A060XJ85"/>
<sequence>MFVSLTPVFLGSLSCRPATISKFFGDQKPDCAGACDYCRDPKAVRAQLEKGATLCTKTGAARSTQPRGPFGFDRDLYARGRKGYGFERHDEEGWESGGDDDDGSEHRRKEFGDLFKKQMNLRKVKPRIHVQCTCTALLSYCYTQHLTHKRSIASVNKPSYTVAASSLSTSVFQLWSARQGGYGARGPCKAPCGKSLPYVESNQHNRAIQIHTINPDKQKTC</sequence>
<dbReference type="Proteomes" id="UP000193380">
    <property type="component" value="Unassembled WGS sequence"/>
</dbReference>
<evidence type="ECO:0000313" key="3">
    <source>
        <dbReference type="Proteomes" id="UP000193380"/>
    </source>
</evidence>
<organism evidence="2 3">
    <name type="scientific">Oncorhynchus mykiss</name>
    <name type="common">Rainbow trout</name>
    <name type="synonym">Salmo gairdneri</name>
    <dbReference type="NCBI Taxonomy" id="8022"/>
    <lineage>
        <taxon>Eukaryota</taxon>
        <taxon>Metazoa</taxon>
        <taxon>Chordata</taxon>
        <taxon>Craniata</taxon>
        <taxon>Vertebrata</taxon>
        <taxon>Euteleostomi</taxon>
        <taxon>Actinopterygii</taxon>
        <taxon>Neopterygii</taxon>
        <taxon>Teleostei</taxon>
        <taxon>Protacanthopterygii</taxon>
        <taxon>Salmoniformes</taxon>
        <taxon>Salmonidae</taxon>
        <taxon>Salmoninae</taxon>
        <taxon>Oncorhynchus</taxon>
    </lineage>
</organism>
<evidence type="ECO:0000256" key="1">
    <source>
        <dbReference type="SAM" id="MobiDB-lite"/>
    </source>
</evidence>
<name>A0A060XJ85_ONCMY</name>
<reference evidence="2" key="2">
    <citation type="submission" date="2014-03" db="EMBL/GenBank/DDBJ databases">
        <authorList>
            <person name="Genoscope - CEA"/>
        </authorList>
    </citation>
    <scope>NUCLEOTIDE SEQUENCE</scope>
</reference>
<accession>A0A060XJ85</accession>
<feature type="region of interest" description="Disordered" evidence="1">
    <location>
        <begin position="88"/>
        <end position="107"/>
    </location>
</feature>
<evidence type="ECO:0000313" key="2">
    <source>
        <dbReference type="EMBL" id="CDQ76955.1"/>
    </source>
</evidence>
<feature type="compositionally biased region" description="Acidic residues" evidence="1">
    <location>
        <begin position="92"/>
        <end position="103"/>
    </location>
</feature>
<protein>
    <recommendedName>
        <fullName evidence="4">ATP-dependent DNA helicase RecQ zinc-binding domain-containing protein</fullName>
    </recommendedName>
</protein>
<gene>
    <name evidence="2" type="ORF">GSONMT00015322001</name>
</gene>